<evidence type="ECO:0000256" key="7">
    <source>
        <dbReference type="PIRSR" id="PIRSR006250-1"/>
    </source>
</evidence>
<organism evidence="10 11">
    <name type="scientific">Pycnococcus provasolii</name>
    <dbReference type="NCBI Taxonomy" id="41880"/>
    <lineage>
        <taxon>Eukaryota</taxon>
        <taxon>Viridiplantae</taxon>
        <taxon>Chlorophyta</taxon>
        <taxon>Pseudoscourfieldiophyceae</taxon>
        <taxon>Pseudoscourfieldiales</taxon>
        <taxon>Pycnococcaceae</taxon>
        <taxon>Pycnococcus</taxon>
    </lineage>
</organism>
<evidence type="ECO:0000256" key="3">
    <source>
        <dbReference type="ARBA" id="ARBA00022642"/>
    </source>
</evidence>
<keyword evidence="11" id="KW-1185">Reference proteome</keyword>
<dbReference type="CDD" id="cd01572">
    <property type="entry name" value="QPRTase"/>
    <property type="match status" value="1"/>
</dbReference>
<dbReference type="InterPro" id="IPR004393">
    <property type="entry name" value="NadC"/>
</dbReference>
<evidence type="ECO:0000256" key="6">
    <source>
        <dbReference type="PIRNR" id="PIRNR006250"/>
    </source>
</evidence>
<dbReference type="PANTHER" id="PTHR32179">
    <property type="entry name" value="NICOTINATE-NUCLEOTIDE PYROPHOSPHORYLASE [CARBOXYLATING]"/>
    <property type="match status" value="1"/>
</dbReference>
<proteinExistence type="inferred from homology"/>
<comment type="caution">
    <text evidence="10">The sequence shown here is derived from an EMBL/GenBank/DDBJ whole genome shotgun (WGS) entry which is preliminary data.</text>
</comment>
<evidence type="ECO:0000256" key="5">
    <source>
        <dbReference type="ARBA" id="ARBA00022679"/>
    </source>
</evidence>
<feature type="binding site" evidence="7">
    <location>
        <position position="156"/>
    </location>
    <ligand>
        <name>substrate</name>
    </ligand>
</feature>
<dbReference type="Gene3D" id="3.90.1170.20">
    <property type="entry name" value="Quinolinate phosphoribosyl transferase, N-terminal domain"/>
    <property type="match status" value="1"/>
</dbReference>
<dbReference type="UniPathway" id="UPA00253">
    <property type="reaction ID" value="UER00331"/>
</dbReference>
<evidence type="ECO:0000256" key="2">
    <source>
        <dbReference type="ARBA" id="ARBA00009400"/>
    </source>
</evidence>
<feature type="binding site" evidence="7">
    <location>
        <position position="225"/>
    </location>
    <ligand>
        <name>substrate</name>
    </ligand>
</feature>
<feature type="binding site" evidence="7">
    <location>
        <begin position="132"/>
        <end position="134"/>
    </location>
    <ligand>
        <name>substrate</name>
    </ligand>
</feature>
<dbReference type="InterPro" id="IPR002638">
    <property type="entry name" value="Quinolinate_PRibosylTrfase_C"/>
</dbReference>
<dbReference type="InterPro" id="IPR013785">
    <property type="entry name" value="Aldolase_TIM"/>
</dbReference>
<evidence type="ECO:0000313" key="10">
    <source>
        <dbReference type="EMBL" id="GHP05914.1"/>
    </source>
</evidence>
<dbReference type="NCBIfam" id="TIGR00078">
    <property type="entry name" value="nadC"/>
    <property type="match status" value="1"/>
</dbReference>
<dbReference type="AlphaFoldDB" id="A0A830HFQ8"/>
<dbReference type="PANTHER" id="PTHR32179:SF3">
    <property type="entry name" value="NICOTINATE-NUCLEOTIDE PYROPHOSPHORYLASE [CARBOXYLATING]"/>
    <property type="match status" value="1"/>
</dbReference>
<comment type="catalytic activity">
    <reaction evidence="6">
        <text>nicotinate beta-D-ribonucleotide + CO2 + diphosphate = quinolinate + 5-phospho-alpha-D-ribose 1-diphosphate + 2 H(+)</text>
        <dbReference type="Rhea" id="RHEA:12733"/>
        <dbReference type="ChEBI" id="CHEBI:15378"/>
        <dbReference type="ChEBI" id="CHEBI:16526"/>
        <dbReference type="ChEBI" id="CHEBI:29959"/>
        <dbReference type="ChEBI" id="CHEBI:33019"/>
        <dbReference type="ChEBI" id="CHEBI:57502"/>
        <dbReference type="ChEBI" id="CHEBI:58017"/>
        <dbReference type="EC" id="2.4.2.19"/>
    </reaction>
</comment>
<dbReference type="EMBL" id="BNJQ01000011">
    <property type="protein sequence ID" value="GHP05914.1"/>
    <property type="molecule type" value="Genomic_DNA"/>
</dbReference>
<keyword evidence="5 6" id="KW-0808">Transferase</keyword>
<evidence type="ECO:0000259" key="8">
    <source>
        <dbReference type="Pfam" id="PF01729"/>
    </source>
</evidence>
<dbReference type="GO" id="GO:0034213">
    <property type="term" value="P:quinolinate catabolic process"/>
    <property type="evidence" value="ECO:0007669"/>
    <property type="project" value="TreeGrafter"/>
</dbReference>
<name>A0A830HFQ8_9CHLO</name>
<dbReference type="InterPro" id="IPR022412">
    <property type="entry name" value="Quinolinate_PRibosylTrfase_N"/>
</dbReference>
<dbReference type="EC" id="2.4.2.19" evidence="6"/>
<reference evidence="10" key="1">
    <citation type="submission" date="2020-10" db="EMBL/GenBank/DDBJ databases">
        <title>Unveiling of a novel bifunctional photoreceptor, Dualchrome1, isolated from a cosmopolitan green alga.</title>
        <authorList>
            <person name="Suzuki S."/>
            <person name="Kawachi M."/>
        </authorList>
    </citation>
    <scope>NUCLEOTIDE SEQUENCE</scope>
    <source>
        <strain evidence="10">NIES 2893</strain>
    </source>
</reference>
<dbReference type="OrthoDB" id="10067394at2759"/>
<dbReference type="GO" id="GO:0005737">
    <property type="term" value="C:cytoplasm"/>
    <property type="evidence" value="ECO:0007669"/>
    <property type="project" value="TreeGrafter"/>
</dbReference>
<dbReference type="InterPro" id="IPR027277">
    <property type="entry name" value="NadC/ModD"/>
</dbReference>
<evidence type="ECO:0000313" key="11">
    <source>
        <dbReference type="Proteomes" id="UP000660262"/>
    </source>
</evidence>
<dbReference type="Gene3D" id="3.20.20.70">
    <property type="entry name" value="Aldolase class I"/>
    <property type="match status" value="1"/>
</dbReference>
<evidence type="ECO:0000259" key="9">
    <source>
        <dbReference type="Pfam" id="PF02749"/>
    </source>
</evidence>
<dbReference type="SUPFAM" id="SSF54675">
    <property type="entry name" value="Nicotinate/Quinolinate PRTase N-terminal domain-like"/>
    <property type="match status" value="1"/>
</dbReference>
<comment type="pathway">
    <text evidence="1 6">Cofactor biosynthesis; NAD(+) biosynthesis; nicotinate D-ribonucleotide from quinolinate: step 1/1.</text>
</comment>
<sequence length="301" mass="32263">MPYHPTSDAIATIRAALEEDAGDAGDVTTLATIPMQAKANATMIAKSNGTVAGVQVAQWVFDEVDDQLDVKWNVNDGDQVETGKIIASISGSARAILVAERVVLNYMQRMSGIATAARAMANAAKPARVLETRKTVPGLRVFDKWAVLLGGAENHRMGLYDMVLIKDNHIAAAGGIRQALDNTEVYLANQSLDIPVELETRTLEEVREVVNLWGQHKHLKRIMLDNMVKRVDGGGVDTTMLEEALAILKPLMDDGLETEASGNVDLDTAPAIGATGVTFVSVGALTHSVRALDISLNIENV</sequence>
<dbReference type="PIRSF" id="PIRSF006250">
    <property type="entry name" value="NadC_ModD"/>
    <property type="match status" value="1"/>
</dbReference>
<feature type="domain" description="Quinolinate phosphoribosyl transferase N-terminal" evidence="9">
    <location>
        <begin position="26"/>
        <end position="111"/>
    </location>
</feature>
<dbReference type="InterPro" id="IPR036068">
    <property type="entry name" value="Nicotinate_pribotase-like_C"/>
</dbReference>
<accession>A0A830HFQ8</accession>
<feature type="binding site" evidence="7">
    <location>
        <position position="166"/>
    </location>
    <ligand>
        <name>substrate</name>
    </ligand>
</feature>
<dbReference type="Pfam" id="PF01729">
    <property type="entry name" value="QRPTase_C"/>
    <property type="match status" value="1"/>
</dbReference>
<evidence type="ECO:0000256" key="1">
    <source>
        <dbReference type="ARBA" id="ARBA00004893"/>
    </source>
</evidence>
<feature type="binding site" evidence="7">
    <location>
        <position position="101"/>
    </location>
    <ligand>
        <name>substrate</name>
    </ligand>
</feature>
<comment type="subunit">
    <text evidence="6">Hexamer formed by 3 homodimers.</text>
</comment>
<feature type="binding site" evidence="7">
    <location>
        <begin position="261"/>
        <end position="263"/>
    </location>
    <ligand>
        <name>substrate</name>
    </ligand>
</feature>
<comment type="function">
    <text evidence="6">Involved in the catabolism of quinolinic acid (QA).</text>
</comment>
<protein>
    <recommendedName>
        <fullName evidence="6">Nicotinate-nucleotide pyrophosphorylase [carboxylating]</fullName>
        <ecNumber evidence="6">2.4.2.19</ecNumber>
    </recommendedName>
    <alternativeName>
        <fullName evidence="6">Quinolinate phosphoribosyltransferase [decarboxylating]</fullName>
    </alternativeName>
</protein>
<keyword evidence="3 6" id="KW-0662">Pyridine nucleotide biosynthesis</keyword>
<comment type="similarity">
    <text evidence="2 6">Belongs to the NadC/ModD family.</text>
</comment>
<dbReference type="SUPFAM" id="SSF51690">
    <property type="entry name" value="Nicotinate/Quinolinate PRTase C-terminal domain-like"/>
    <property type="match status" value="1"/>
</dbReference>
<dbReference type="GO" id="GO:0004514">
    <property type="term" value="F:nicotinate-nucleotide diphosphorylase (carboxylating) activity"/>
    <property type="evidence" value="ECO:0007669"/>
    <property type="project" value="UniProtKB-EC"/>
</dbReference>
<feature type="domain" description="Quinolinate phosphoribosyl transferase C-terminal" evidence="8">
    <location>
        <begin position="113"/>
        <end position="296"/>
    </location>
</feature>
<dbReference type="FunFam" id="3.90.1170.20:FF:000001">
    <property type="entry name" value="Nicotinate-nucleotide diphosphorylase (Carboxylating)"/>
    <property type="match status" value="1"/>
</dbReference>
<feature type="binding site" evidence="7">
    <location>
        <begin position="282"/>
        <end position="284"/>
    </location>
    <ligand>
        <name>substrate</name>
    </ligand>
</feature>
<keyword evidence="4 6" id="KW-0328">Glycosyltransferase</keyword>
<dbReference type="Proteomes" id="UP000660262">
    <property type="component" value="Unassembled WGS sequence"/>
</dbReference>
<feature type="binding site" evidence="7">
    <location>
        <position position="199"/>
    </location>
    <ligand>
        <name>substrate</name>
    </ligand>
</feature>
<gene>
    <name evidence="10" type="ORF">PPROV_000466100</name>
</gene>
<dbReference type="Pfam" id="PF02749">
    <property type="entry name" value="QRPTase_N"/>
    <property type="match status" value="1"/>
</dbReference>
<evidence type="ECO:0000256" key="4">
    <source>
        <dbReference type="ARBA" id="ARBA00022676"/>
    </source>
</evidence>
<dbReference type="FunFam" id="3.20.20.70:FF:000149">
    <property type="entry name" value="Nicotinate-nucleotide pyrophosphorylase [carboxylating]"/>
    <property type="match status" value="1"/>
</dbReference>
<dbReference type="GO" id="GO:0009435">
    <property type="term" value="P:NAD+ biosynthetic process"/>
    <property type="evidence" value="ECO:0007669"/>
    <property type="project" value="UniProtKB-UniPathway"/>
</dbReference>
<dbReference type="InterPro" id="IPR037128">
    <property type="entry name" value="Quinolinate_PRibosylTase_N_sf"/>
</dbReference>